<evidence type="ECO:0000313" key="8">
    <source>
        <dbReference type="Proteomes" id="UP000321275"/>
    </source>
</evidence>
<feature type="compositionally biased region" description="Basic residues" evidence="5">
    <location>
        <begin position="334"/>
        <end position="343"/>
    </location>
</feature>
<gene>
    <name evidence="7" type="primary">irgB</name>
    <name evidence="7" type="ORF">HPA02_00020</name>
</gene>
<protein>
    <submittedName>
        <fullName evidence="7">Iron-regulated virulence regulatory protein IrgB</fullName>
    </submittedName>
</protein>
<keyword evidence="8" id="KW-1185">Reference proteome</keyword>
<dbReference type="InterPro" id="IPR058163">
    <property type="entry name" value="LysR-type_TF_proteobact-type"/>
</dbReference>
<dbReference type="AlphaFoldDB" id="A0A510X2S7"/>
<dbReference type="EMBL" id="BJUK01000001">
    <property type="protein sequence ID" value="GEK45719.1"/>
    <property type="molecule type" value="Genomic_DNA"/>
</dbReference>
<dbReference type="SUPFAM" id="SSF53850">
    <property type="entry name" value="Periplasmic binding protein-like II"/>
    <property type="match status" value="1"/>
</dbReference>
<dbReference type="PANTHER" id="PTHR30537:SF66">
    <property type="entry name" value="IRON-REGULATED VIRULENCE REGULATORY PROTEIN IRGB"/>
    <property type="match status" value="1"/>
</dbReference>
<dbReference type="InterPro" id="IPR036388">
    <property type="entry name" value="WH-like_DNA-bd_sf"/>
</dbReference>
<keyword evidence="2" id="KW-0805">Transcription regulation</keyword>
<dbReference type="Pfam" id="PF03466">
    <property type="entry name" value="LysR_substrate"/>
    <property type="match status" value="1"/>
</dbReference>
<evidence type="ECO:0000256" key="1">
    <source>
        <dbReference type="ARBA" id="ARBA00009437"/>
    </source>
</evidence>
<reference evidence="7 8" key="1">
    <citation type="submission" date="2019-07" db="EMBL/GenBank/DDBJ databases">
        <title>Whole genome shotgun sequence of Halomonas pacifica NBRC 102220.</title>
        <authorList>
            <person name="Hosoyama A."/>
            <person name="Uohara A."/>
            <person name="Ohji S."/>
            <person name="Ichikawa N."/>
        </authorList>
    </citation>
    <scope>NUCLEOTIDE SEQUENCE [LARGE SCALE GENOMIC DNA]</scope>
    <source>
        <strain evidence="7 8">NBRC 102220</strain>
    </source>
</reference>
<dbReference type="Pfam" id="PF00126">
    <property type="entry name" value="HTH_1"/>
    <property type="match status" value="1"/>
</dbReference>
<dbReference type="GO" id="GO:0003700">
    <property type="term" value="F:DNA-binding transcription factor activity"/>
    <property type="evidence" value="ECO:0007669"/>
    <property type="project" value="InterPro"/>
</dbReference>
<evidence type="ECO:0000313" key="7">
    <source>
        <dbReference type="EMBL" id="GEK45719.1"/>
    </source>
</evidence>
<dbReference type="RefSeq" id="WP_146800593.1">
    <property type="nucleotide sequence ID" value="NZ_BJUK01000001.1"/>
</dbReference>
<dbReference type="InterPro" id="IPR036390">
    <property type="entry name" value="WH_DNA-bd_sf"/>
</dbReference>
<comment type="caution">
    <text evidence="7">The sequence shown here is derived from an EMBL/GenBank/DDBJ whole genome shotgun (WGS) entry which is preliminary data.</text>
</comment>
<feature type="domain" description="HTH lysR-type" evidence="6">
    <location>
        <begin position="1"/>
        <end position="59"/>
    </location>
</feature>
<evidence type="ECO:0000256" key="5">
    <source>
        <dbReference type="SAM" id="MobiDB-lite"/>
    </source>
</evidence>
<evidence type="ECO:0000256" key="3">
    <source>
        <dbReference type="ARBA" id="ARBA00023125"/>
    </source>
</evidence>
<dbReference type="PROSITE" id="PS50931">
    <property type="entry name" value="HTH_LYSR"/>
    <property type="match status" value="1"/>
</dbReference>
<feature type="compositionally biased region" description="Polar residues" evidence="5">
    <location>
        <begin position="322"/>
        <end position="332"/>
    </location>
</feature>
<dbReference type="SUPFAM" id="SSF46785">
    <property type="entry name" value="Winged helix' DNA-binding domain"/>
    <property type="match status" value="1"/>
</dbReference>
<dbReference type="GO" id="GO:0043565">
    <property type="term" value="F:sequence-specific DNA binding"/>
    <property type="evidence" value="ECO:0007669"/>
    <property type="project" value="TreeGrafter"/>
</dbReference>
<dbReference type="Gene3D" id="1.10.10.10">
    <property type="entry name" value="Winged helix-like DNA-binding domain superfamily/Winged helix DNA-binding domain"/>
    <property type="match status" value="1"/>
</dbReference>
<sequence>MHDLQELHAFAIVMEYGNLATGAQQLGVAKSTLSRRISQLEARLGQPLLRRQANRLIPTEAGLLFHDYCRQILDLAEQGQRRLDELREEVSGRVTVKVHQALARAWLARHMDAFLARHPGIRLTLGHPAAPPSGPDEDAIWVWLGPLDECGLRQETLGRLTQGLYAHPDYLRRHGTPRHPRELAGHAWVDLLGTTQAGLLLQHPHQGEYRFTPPHSRLRVDQSTLHIDAIARGQGLGVIPNWLAAGREAHHPGELSLCLPEWQPPSLAVSLLYPYGRQPRKVTALLDFLRQQVPAAWRDEAPHDGGAALTEVPPARACTGSALETKSALETQRAQRKAPKTWP</sequence>
<dbReference type="PANTHER" id="PTHR30537">
    <property type="entry name" value="HTH-TYPE TRANSCRIPTIONAL REGULATOR"/>
    <property type="match status" value="1"/>
</dbReference>
<organism evidence="7 8">
    <name type="scientific">Bisbaumannia pacifica</name>
    <dbReference type="NCBI Taxonomy" id="77098"/>
    <lineage>
        <taxon>Bacteria</taxon>
        <taxon>Pseudomonadati</taxon>
        <taxon>Pseudomonadota</taxon>
        <taxon>Gammaproteobacteria</taxon>
        <taxon>Oceanospirillales</taxon>
        <taxon>Halomonadaceae</taxon>
        <taxon>Bisbaumannia</taxon>
    </lineage>
</organism>
<dbReference type="InterPro" id="IPR005119">
    <property type="entry name" value="LysR_subst-bd"/>
</dbReference>
<name>A0A510X2S7_9GAMM</name>
<accession>A0A510X2S7</accession>
<comment type="similarity">
    <text evidence="1">Belongs to the LysR transcriptional regulatory family.</text>
</comment>
<dbReference type="InterPro" id="IPR000847">
    <property type="entry name" value="LysR_HTH_N"/>
</dbReference>
<keyword evidence="3" id="KW-0238">DNA-binding</keyword>
<evidence type="ECO:0000256" key="4">
    <source>
        <dbReference type="ARBA" id="ARBA00023163"/>
    </source>
</evidence>
<dbReference type="Proteomes" id="UP000321275">
    <property type="component" value="Unassembled WGS sequence"/>
</dbReference>
<evidence type="ECO:0000259" key="6">
    <source>
        <dbReference type="PROSITE" id="PS50931"/>
    </source>
</evidence>
<keyword evidence="4" id="KW-0804">Transcription</keyword>
<dbReference type="OrthoDB" id="6183733at2"/>
<dbReference type="GO" id="GO:0006351">
    <property type="term" value="P:DNA-templated transcription"/>
    <property type="evidence" value="ECO:0007669"/>
    <property type="project" value="TreeGrafter"/>
</dbReference>
<feature type="region of interest" description="Disordered" evidence="5">
    <location>
        <begin position="320"/>
        <end position="343"/>
    </location>
</feature>
<evidence type="ECO:0000256" key="2">
    <source>
        <dbReference type="ARBA" id="ARBA00023015"/>
    </source>
</evidence>
<proteinExistence type="inferred from homology"/>
<dbReference type="Gene3D" id="3.40.190.290">
    <property type="match status" value="1"/>
</dbReference>